<name>Q9YUQ6_9ADEN</name>
<organism evidence="1 11">
    <name type="scientific">Turkey adenovirus 3</name>
    <dbReference type="NCBI Taxonomy" id="41678"/>
    <lineage>
        <taxon>Viruses</taxon>
        <taxon>Varidnaviria</taxon>
        <taxon>Bamfordvirae</taxon>
        <taxon>Preplasmiviricota</taxon>
        <taxon>Polisuviricotina</taxon>
        <taxon>Pharingeaviricetes</taxon>
        <taxon>Rowavirales</taxon>
        <taxon>Adenoviridae</taxon>
        <taxon>Siadenovirus</taxon>
        <taxon>Siadenovirus gallopavotertii</taxon>
        <taxon>Turkey siadenovirus A</taxon>
    </lineage>
</organism>
<dbReference type="Proteomes" id="UP000516116">
    <property type="component" value="Segment"/>
</dbReference>
<dbReference type="EMBL" id="MT603865">
    <property type="protein sequence ID" value="QNN94771.1"/>
    <property type="molecule type" value="Genomic_DNA"/>
</dbReference>
<evidence type="ECO:0000313" key="13">
    <source>
        <dbReference type="Proteomes" id="UP000516040"/>
    </source>
</evidence>
<dbReference type="GO" id="GO:0019028">
    <property type="term" value="C:viral capsid"/>
    <property type="evidence" value="ECO:0007669"/>
    <property type="project" value="InterPro"/>
</dbReference>
<dbReference type="Proteomes" id="UP000516229">
    <property type="component" value="Segment"/>
</dbReference>
<dbReference type="EMBL" id="AF074946">
    <property type="protein sequence ID" value="AAC64536.1"/>
    <property type="molecule type" value="Genomic_DNA"/>
</dbReference>
<dbReference type="Proteomes" id="UP000516084">
    <property type="component" value="Segment"/>
</dbReference>
<dbReference type="EMBL" id="MT603866">
    <property type="protein sequence ID" value="QNN94794.1"/>
    <property type="molecule type" value="Genomic_DNA"/>
</dbReference>
<evidence type="ECO:0000313" key="9">
    <source>
        <dbReference type="EMBL" id="QNN94888.1"/>
    </source>
</evidence>
<evidence type="ECO:0000313" key="12">
    <source>
        <dbReference type="Proteomes" id="UP000516039"/>
    </source>
</evidence>
<evidence type="ECO:0000313" key="8">
    <source>
        <dbReference type="EMBL" id="QNN94865.1"/>
    </source>
</evidence>
<reference evidence="12 13" key="2">
    <citation type="journal article" date="2020" name="Viruses">
        <title>Molecular Characterization of Hemorrhagic Enteritis Virus (HEV) Obtained from Clinical Samples in Western Canada 2017-2018.</title>
        <authorList>
            <person name="Palomino-Tapia V."/>
            <person name="Mitevski D."/>
            <person name="Inglis T."/>
            <person name="van der Meer F."/>
            <person name="Abdul-Careem M.F."/>
        </authorList>
    </citation>
    <scope>NUCLEOTIDE SEQUENCE [LARGE SCALE GENOMIC DNA]</scope>
    <source>
        <strain evidence="2">H.E.Vac - Vaccine</strain>
        <strain evidence="3">Oralvax HE - Vaccine</strain>
        <strain evidence="4">THEV/CA-AB/Turkey/18-0665/18</strain>
        <strain evidence="5">THEV/CA-AB/Turkey/18-0943/18</strain>
        <strain evidence="6">THEV/CA-AB/Turkey/18-0988/18</strain>
        <strain evidence="7">THEV/CA-AB/Turkey/18-1234/18</strain>
        <strain evidence="8">THEV/CA-BC/Turkey/17-0699/17</strain>
        <strain evidence="9">THEV/CA-BC/Turkey/18-0723/18</strain>
        <strain evidence="10">THEV/CA-ON/Turkey/18-0374/18</strain>
    </source>
</reference>
<protein>
    <submittedName>
        <fullName evidence="1 2">PVIII</fullName>
    </submittedName>
</protein>
<evidence type="ECO:0000313" key="4">
    <source>
        <dbReference type="EMBL" id="QNN94771.1"/>
    </source>
</evidence>
<evidence type="ECO:0000313" key="5">
    <source>
        <dbReference type="EMBL" id="QNN94794.1"/>
    </source>
</evidence>
<dbReference type="EMBL" id="MT603868">
    <property type="protein sequence ID" value="QNN94842.1"/>
    <property type="molecule type" value="Genomic_DNA"/>
</dbReference>
<evidence type="ECO:0000313" key="6">
    <source>
        <dbReference type="EMBL" id="QNN94819.1"/>
    </source>
</evidence>
<dbReference type="EMBL" id="MT603871">
    <property type="protein sequence ID" value="QNN94909.1"/>
    <property type="molecule type" value="Genomic_DNA"/>
</dbReference>
<evidence type="ECO:0000313" key="10">
    <source>
        <dbReference type="EMBL" id="QNN94909.1"/>
    </source>
</evidence>
<dbReference type="Proteomes" id="UP000152153">
    <property type="component" value="Segment"/>
</dbReference>
<dbReference type="InterPro" id="IPR000646">
    <property type="entry name" value="Adeno_PVIII"/>
</dbReference>
<evidence type="ECO:0000313" key="7">
    <source>
        <dbReference type="EMBL" id="QNN94842.1"/>
    </source>
</evidence>
<gene>
    <name evidence="1" type="primary">pVIII</name>
</gene>
<evidence type="ECO:0000313" key="1">
    <source>
        <dbReference type="EMBL" id="AAC64536.1"/>
    </source>
</evidence>
<accession>Q9YUQ6</accession>
<dbReference type="GO" id="GO:0031423">
    <property type="term" value="F:hexon binding"/>
    <property type="evidence" value="ECO:0007669"/>
    <property type="project" value="InterPro"/>
</dbReference>
<dbReference type="GeneID" id="1403678"/>
<dbReference type="EMBL" id="MT603863">
    <property type="protein sequence ID" value="QNN94727.1"/>
    <property type="molecule type" value="Genomic_DNA"/>
</dbReference>
<dbReference type="Proteomes" id="UP000516040">
    <property type="component" value="Segment"/>
</dbReference>
<reference evidence="1 11" key="1">
    <citation type="journal article" date="1998" name="Virology">
        <title>The complete DNA sequence and genome organization of the avian adenovirus, hemorrhagic enteritis virus.</title>
        <authorList>
            <person name="Pitcovski J."/>
            <person name="Mualem M."/>
            <person name="Rei-Koren Z."/>
            <person name="Krispel S."/>
            <person name="Gallili G."/>
            <person name="Michael A."/>
            <person name="Goldberg D."/>
        </authorList>
    </citation>
    <scope>NUCLEOTIDE SEQUENCE [LARGE SCALE GENOMIC DNA]</scope>
</reference>
<sequence>MDPVPLEYIWQYNPVTGRVGGANQNYGQRINVLHTNRYLYNRMQNVQKKSNERATERGLLSLKGGSTLPTIAEDEPAQLNSAIVRMAGLNDLNTVQAPDSSNLQNLANIALEAAEHNKATSSLLTTKKFVEEFPPVVYENPFSGSNFAYEFNPLYSPSGNEFSNPPFKFTGGAISLTGQHPVLSGGAVILSGQNPVLDKA</sequence>
<dbReference type="Proteomes" id="UP000516062">
    <property type="component" value="Segment"/>
</dbReference>
<dbReference type="Proteomes" id="UP000516146">
    <property type="component" value="Genome"/>
</dbReference>
<dbReference type="EMBL" id="MT603864">
    <property type="protein sequence ID" value="QNN94750.1"/>
    <property type="molecule type" value="Genomic_DNA"/>
</dbReference>
<dbReference type="RefSeq" id="NP_047398.1">
    <property type="nucleotide sequence ID" value="NC_001958.1"/>
</dbReference>
<dbReference type="Pfam" id="PF01310">
    <property type="entry name" value="Adeno_PVIII"/>
    <property type="match status" value="2"/>
</dbReference>
<dbReference type="KEGG" id="vg:1403678"/>
<dbReference type="Proteomes" id="UP000516121">
    <property type="component" value="Segment"/>
</dbReference>
<dbReference type="OrthoDB" id="8443at10239"/>
<evidence type="ECO:0000313" key="3">
    <source>
        <dbReference type="EMBL" id="QNN94750.1"/>
    </source>
</evidence>
<dbReference type="EMBL" id="MT603867">
    <property type="protein sequence ID" value="QNN94819.1"/>
    <property type="molecule type" value="Genomic_DNA"/>
</dbReference>
<dbReference type="Proteomes" id="UP000516218">
    <property type="component" value="Segment"/>
</dbReference>
<keyword evidence="11" id="KW-1185">Reference proteome</keyword>
<dbReference type="EMBL" id="MT603869">
    <property type="protein sequence ID" value="QNN94865.1"/>
    <property type="molecule type" value="Genomic_DNA"/>
</dbReference>
<proteinExistence type="predicted"/>
<dbReference type="Proteomes" id="UP000516039">
    <property type="component" value="Segment"/>
</dbReference>
<evidence type="ECO:0000313" key="2">
    <source>
        <dbReference type="EMBL" id="QNN94727.1"/>
    </source>
</evidence>
<reference evidence="2" key="3">
    <citation type="submission" date="2020-06" db="EMBL/GenBank/DDBJ databases">
        <authorList>
            <person name="Palomino-Tapia V.A."/>
            <person name="Mitevski D."/>
            <person name="Inglis T."/>
            <person name="Abdul-Careem F.M."/>
            <person name="van der Meer F."/>
        </authorList>
    </citation>
    <scope>NUCLEOTIDE SEQUENCE</scope>
    <source>
        <strain evidence="2">H.E.Vac - Vaccine</strain>
        <strain evidence="3">Oralvax HE - Vaccine</strain>
        <strain evidence="4">THEV/CA-AB/Turkey/18-0665/18</strain>
        <strain evidence="5">THEV/CA-AB/Turkey/18-0943/18</strain>
        <strain evidence="6">THEV/CA-AB/Turkey/18-0988/18</strain>
        <strain evidence="7">THEV/CA-AB/Turkey/18-1234/18</strain>
        <strain evidence="8">THEV/CA-BC/Turkey/17-0699/17</strain>
        <strain evidence="9">THEV/CA-BC/Turkey/18-0723/18</strain>
        <strain evidence="10">THEV/CA-ON/Turkey/18-0374/18</strain>
    </source>
</reference>
<dbReference type="EMBL" id="MT603870">
    <property type="protein sequence ID" value="QNN94888.1"/>
    <property type="molecule type" value="Genomic_DNA"/>
</dbReference>
<evidence type="ECO:0000313" key="11">
    <source>
        <dbReference type="Proteomes" id="UP000152153"/>
    </source>
</evidence>